<dbReference type="InterPro" id="IPR001611">
    <property type="entry name" value="Leu-rich_rpt"/>
</dbReference>
<evidence type="ECO:0000313" key="2">
    <source>
        <dbReference type="WBParaSite" id="SPAL_0000491000.1"/>
    </source>
</evidence>
<dbReference type="AlphaFoldDB" id="A0A0N5BG02"/>
<sequence length="430" mass="50091">MLCSINIIEDSTSQKYEDFYVYLISFEETFDNKSSEEYWGLGLKKFEPAVPSDDPPIHNIIEKMNIYQKDTNKRIYQELDIIPITPNKIGEIRHNFDSHPSLATIVLTSPNKTINIINYDYEDLERFVENLSAFKSGNLQSCNSEKIKFKMKNEDMNDTLNDFFDNLVDIYINTPYSSDIIKLFKNAEKLKKVVIKDMFRYDKYFGYTYQKCSHLPETVKKFKKLVTLDLSGNYLWNLPEIVTLFPNLEKLILNDLVEPMIIVPVKLIKPLRNVSIEYSIFTLEACDDTLLLRNAEMACRLYCDCHNKKNPFKRINDDDDTLYQSWSKECIIDSTGECSEDDNSSSDDEDVDNTFTCDGCHNKCSKDNHECFFVWGPIHFFSKNIILKSSLQNPTTKVLYVYQLCEMCKIGFSGNEYSTLEKDYGFDNDV</sequence>
<organism evidence="1 2">
    <name type="scientific">Strongyloides papillosus</name>
    <name type="common">Intestinal threadworm</name>
    <dbReference type="NCBI Taxonomy" id="174720"/>
    <lineage>
        <taxon>Eukaryota</taxon>
        <taxon>Metazoa</taxon>
        <taxon>Ecdysozoa</taxon>
        <taxon>Nematoda</taxon>
        <taxon>Chromadorea</taxon>
        <taxon>Rhabditida</taxon>
        <taxon>Tylenchina</taxon>
        <taxon>Panagrolaimomorpha</taxon>
        <taxon>Strongyloidoidea</taxon>
        <taxon>Strongyloididae</taxon>
        <taxon>Strongyloides</taxon>
    </lineage>
</organism>
<accession>A0A0N5BG02</accession>
<proteinExistence type="predicted"/>
<dbReference type="InterPro" id="IPR032675">
    <property type="entry name" value="LRR_dom_sf"/>
</dbReference>
<protein>
    <submittedName>
        <fullName evidence="2">L domain-like protein</fullName>
    </submittedName>
</protein>
<dbReference type="Proteomes" id="UP000046392">
    <property type="component" value="Unplaced"/>
</dbReference>
<name>A0A0N5BG02_STREA</name>
<dbReference type="SUPFAM" id="SSF52047">
    <property type="entry name" value="RNI-like"/>
    <property type="match status" value="1"/>
</dbReference>
<keyword evidence="1" id="KW-1185">Reference proteome</keyword>
<reference evidence="2" key="1">
    <citation type="submission" date="2017-02" db="UniProtKB">
        <authorList>
            <consortium name="WormBaseParasite"/>
        </authorList>
    </citation>
    <scope>IDENTIFICATION</scope>
</reference>
<evidence type="ECO:0000313" key="1">
    <source>
        <dbReference type="Proteomes" id="UP000046392"/>
    </source>
</evidence>
<dbReference type="Gene3D" id="3.80.10.10">
    <property type="entry name" value="Ribonuclease Inhibitor"/>
    <property type="match status" value="1"/>
</dbReference>
<dbReference type="WBParaSite" id="SPAL_0000491000.1">
    <property type="protein sequence ID" value="SPAL_0000491000.1"/>
    <property type="gene ID" value="SPAL_0000491000"/>
</dbReference>
<dbReference type="PROSITE" id="PS51450">
    <property type="entry name" value="LRR"/>
    <property type="match status" value="1"/>
</dbReference>